<keyword evidence="4" id="KW-1185">Reference proteome</keyword>
<evidence type="ECO:0000259" key="2">
    <source>
        <dbReference type="Pfam" id="PF08327"/>
    </source>
</evidence>
<dbReference type="STRING" id="595536.GCA_000178815_01913"/>
<dbReference type="Pfam" id="PF08327">
    <property type="entry name" value="AHSA1"/>
    <property type="match status" value="2"/>
</dbReference>
<evidence type="ECO:0000313" key="3">
    <source>
        <dbReference type="EMBL" id="ATQ69272.1"/>
    </source>
</evidence>
<proteinExistence type="inferred from homology"/>
<evidence type="ECO:0000256" key="1">
    <source>
        <dbReference type="ARBA" id="ARBA00006817"/>
    </source>
</evidence>
<organism evidence="3 4">
    <name type="scientific">Methylosinus trichosporium (strain ATCC 35070 / NCIMB 11131 / UNIQEM 75 / OB3b)</name>
    <dbReference type="NCBI Taxonomy" id="595536"/>
    <lineage>
        <taxon>Bacteria</taxon>
        <taxon>Pseudomonadati</taxon>
        <taxon>Pseudomonadota</taxon>
        <taxon>Alphaproteobacteria</taxon>
        <taxon>Hyphomicrobiales</taxon>
        <taxon>Methylocystaceae</taxon>
        <taxon>Methylosinus</taxon>
    </lineage>
</organism>
<dbReference type="InterPro" id="IPR023393">
    <property type="entry name" value="START-like_dom_sf"/>
</dbReference>
<protein>
    <submittedName>
        <fullName evidence="3">SRPBCC domain-containing protein</fullName>
    </submittedName>
</protein>
<dbReference type="AlphaFoldDB" id="A0A2D2D2P6"/>
<feature type="domain" description="Activator of Hsp90 ATPase homologue 1/2-like C-terminal" evidence="2">
    <location>
        <begin position="163"/>
        <end position="291"/>
    </location>
</feature>
<accession>A0A2D2D2P6</accession>
<evidence type="ECO:0000313" key="4">
    <source>
        <dbReference type="Proteomes" id="UP000230709"/>
    </source>
</evidence>
<gene>
    <name evidence="3" type="ORF">CQW49_16340</name>
</gene>
<name>A0A2D2D2P6_METT3</name>
<dbReference type="RefSeq" id="WP_003613884.1">
    <property type="nucleotide sequence ID" value="NZ_ADVE02000001.1"/>
</dbReference>
<dbReference type="EMBL" id="CP023737">
    <property type="protein sequence ID" value="ATQ69272.1"/>
    <property type="molecule type" value="Genomic_DNA"/>
</dbReference>
<dbReference type="SUPFAM" id="SSF55961">
    <property type="entry name" value="Bet v1-like"/>
    <property type="match status" value="2"/>
</dbReference>
<dbReference type="InterPro" id="IPR013538">
    <property type="entry name" value="ASHA1/2-like_C"/>
</dbReference>
<reference evidence="4" key="1">
    <citation type="submission" date="2017-10" db="EMBL/GenBank/DDBJ databases">
        <title>Completed PacBio SMRT sequence of Methylosinus trichosporium OB3b reveals presence of a third large plasmid.</title>
        <authorList>
            <person name="Charles T.C."/>
            <person name="Lynch M.D.J."/>
            <person name="Heil J.R."/>
            <person name="Cheng J."/>
        </authorList>
    </citation>
    <scope>NUCLEOTIDE SEQUENCE [LARGE SCALE GENOMIC DNA]</scope>
    <source>
        <strain evidence="4">OB3b</strain>
    </source>
</reference>
<sequence length="300" mass="33045">MPRRTDETIAPLVVTRRFAAPPALLFGAWLDAKAVGRWLFATPGGVSSHVEIDARVGGGFAIHETRGETLATHFGEYIEIDPPRRLVFLMGTSREGPFSRIAVDIAPDGAGSLLTLTHFIAPDVAPKTPAFRAGWSGILDGLARETGEADAPHSLVLIRSFEAPRALVYKCWTEPRHMMRWLCPATFTVLFAENDFRIGGAWRSGMRSPEGEEFIHHGEYVEIAPPSRLVMTHRWERNHLEPVALTTLEISLVEQDGKTEMIFVQSGLATEASALSHRHGWTGAFDYLGQLARELAALGQ</sequence>
<dbReference type="CDD" id="cd07814">
    <property type="entry name" value="SRPBCC_CalC_Aha1-like"/>
    <property type="match status" value="2"/>
</dbReference>
<feature type="domain" description="Activator of Hsp90 ATPase homologue 1/2-like C-terminal" evidence="2">
    <location>
        <begin position="19"/>
        <end position="144"/>
    </location>
</feature>
<dbReference type="KEGG" id="mtw:CQW49_16340"/>
<dbReference type="Proteomes" id="UP000230709">
    <property type="component" value="Chromosome"/>
</dbReference>
<comment type="similarity">
    <text evidence="1">Belongs to the AHA1 family.</text>
</comment>
<dbReference type="Gene3D" id="3.30.530.20">
    <property type="match status" value="2"/>
</dbReference>